<dbReference type="EMBL" id="VEPZ02001119">
    <property type="protein sequence ID" value="KAE8693440.1"/>
    <property type="molecule type" value="Genomic_DNA"/>
</dbReference>
<dbReference type="PANTHER" id="PTHR10291:SF43">
    <property type="entry name" value="DEHYDRODOLICHYL DIPHOSPHATE SYNTHASE COMPLEX SUBUNIT DHDDS"/>
    <property type="match status" value="1"/>
</dbReference>
<evidence type="ECO:0000313" key="4">
    <source>
        <dbReference type="EMBL" id="KAE8693440.1"/>
    </source>
</evidence>
<dbReference type="Proteomes" id="UP000436088">
    <property type="component" value="Unassembled WGS sequence"/>
</dbReference>
<evidence type="ECO:0000256" key="1">
    <source>
        <dbReference type="ARBA" id="ARBA00005432"/>
    </source>
</evidence>
<reference evidence="4" key="1">
    <citation type="submission" date="2019-09" db="EMBL/GenBank/DDBJ databases">
        <title>Draft genome information of white flower Hibiscus syriacus.</title>
        <authorList>
            <person name="Kim Y.-M."/>
        </authorList>
    </citation>
    <scope>NUCLEOTIDE SEQUENCE [LARGE SCALE GENOMIC DNA]</scope>
    <source>
        <strain evidence="4">YM2019G1</strain>
    </source>
</reference>
<dbReference type="NCBIfam" id="TIGR00055">
    <property type="entry name" value="uppS"/>
    <property type="match status" value="1"/>
</dbReference>
<keyword evidence="5" id="KW-1185">Reference proteome</keyword>
<dbReference type="InterPro" id="IPR036424">
    <property type="entry name" value="UPP_synth-like_sf"/>
</dbReference>
<gene>
    <name evidence="4" type="ORF">F3Y22_tig00110812pilonHSYRG00097</name>
</gene>
<dbReference type="AlphaFoldDB" id="A0A6A2ZNY8"/>
<dbReference type="PANTHER" id="PTHR10291">
    <property type="entry name" value="DEHYDRODOLICHYL DIPHOSPHATE SYNTHASE FAMILY MEMBER"/>
    <property type="match status" value="1"/>
</dbReference>
<dbReference type="CDD" id="cd00475">
    <property type="entry name" value="Cis_IPPS"/>
    <property type="match status" value="1"/>
</dbReference>
<comment type="similarity">
    <text evidence="1 3">Belongs to the UPP synthase family.</text>
</comment>
<evidence type="ECO:0000313" key="5">
    <source>
        <dbReference type="Proteomes" id="UP000436088"/>
    </source>
</evidence>
<dbReference type="GO" id="GO:0005783">
    <property type="term" value="C:endoplasmic reticulum"/>
    <property type="evidence" value="ECO:0007669"/>
    <property type="project" value="TreeGrafter"/>
</dbReference>
<organism evidence="4 5">
    <name type="scientific">Hibiscus syriacus</name>
    <name type="common">Rose of Sharon</name>
    <dbReference type="NCBI Taxonomy" id="106335"/>
    <lineage>
        <taxon>Eukaryota</taxon>
        <taxon>Viridiplantae</taxon>
        <taxon>Streptophyta</taxon>
        <taxon>Embryophyta</taxon>
        <taxon>Tracheophyta</taxon>
        <taxon>Spermatophyta</taxon>
        <taxon>Magnoliopsida</taxon>
        <taxon>eudicotyledons</taxon>
        <taxon>Gunneridae</taxon>
        <taxon>Pentapetalae</taxon>
        <taxon>rosids</taxon>
        <taxon>malvids</taxon>
        <taxon>Malvales</taxon>
        <taxon>Malvaceae</taxon>
        <taxon>Malvoideae</taxon>
        <taxon>Hibiscus</taxon>
    </lineage>
</organism>
<comment type="caution">
    <text evidence="4">The sequence shown here is derived from an EMBL/GenBank/DDBJ whole genome shotgun (WGS) entry which is preliminary data.</text>
</comment>
<dbReference type="Pfam" id="PF01255">
    <property type="entry name" value="Prenyltransf"/>
    <property type="match status" value="1"/>
</dbReference>
<dbReference type="Gene3D" id="3.40.1180.10">
    <property type="entry name" value="Decaprenyl diphosphate synthase-like"/>
    <property type="match status" value="1"/>
</dbReference>
<evidence type="ECO:0000256" key="3">
    <source>
        <dbReference type="RuleBase" id="RU363018"/>
    </source>
</evidence>
<proteinExistence type="inferred from homology"/>
<dbReference type="EC" id="2.5.1.-" evidence="3"/>
<accession>A0A6A2ZNY8</accession>
<name>A0A6A2ZNY8_HIBSY</name>
<sequence>MANKMGKYSGIINGVNRLFGDIASFLRRCLFRVLSVGPIPTHIAFIMDGNRRYAKKLILKEGDGHKAGYQALLSLLHYCYELGIEYVTVYAFSIENFKRRPDEVQSLMHLMLEKMEALLVDESIVNQYGIRVYFIGNLKLLSEPVRAMAEKVMRITSNNSRAVLLVCMAYTASDEILHAVEGSCKEKWNEIRLHKLNNGVIEDVNVSEKINSMVVHDVQNFYDDTLVESRGLKYRRGCNGMASGFQNGIATYQARESFESNWDQVVTSKARKSGESSDGCVSLKEVYPAIKLVDVEKHMYMAVVPDPDILIRSSGETRFATAGVGDIKIPAYPFLFGEKVAAVIGTLALLKKIVFTGAVLPPA</sequence>
<protein>
    <recommendedName>
        <fullName evidence="3">Alkyl transferase</fullName>
        <ecNumber evidence="3">2.5.1.-</ecNumber>
    </recommendedName>
</protein>
<dbReference type="InterPro" id="IPR001441">
    <property type="entry name" value="UPP_synth-like"/>
</dbReference>
<dbReference type="GO" id="GO:0016094">
    <property type="term" value="P:polyprenol biosynthetic process"/>
    <property type="evidence" value="ECO:0007669"/>
    <property type="project" value="TreeGrafter"/>
</dbReference>
<evidence type="ECO:0000256" key="2">
    <source>
        <dbReference type="ARBA" id="ARBA00022679"/>
    </source>
</evidence>
<keyword evidence="2 3" id="KW-0808">Transferase</keyword>
<dbReference type="SUPFAM" id="SSF64005">
    <property type="entry name" value="Undecaprenyl diphosphate synthase"/>
    <property type="match status" value="2"/>
</dbReference>
<dbReference type="GO" id="GO:0045547">
    <property type="term" value="F:ditrans,polycis-polyprenyl diphosphate synthase [(2E,6E)-farnesyl diphosphate specific] activity"/>
    <property type="evidence" value="ECO:0007669"/>
    <property type="project" value="TreeGrafter"/>
</dbReference>